<dbReference type="InterPro" id="IPR011333">
    <property type="entry name" value="SKP1/BTB/POZ_sf"/>
</dbReference>
<evidence type="ECO:0000313" key="3">
    <source>
        <dbReference type="Proteomes" id="UP000886523"/>
    </source>
</evidence>
<organism evidence="2 3">
    <name type="scientific">Hydnum rufescens UP504</name>
    <dbReference type="NCBI Taxonomy" id="1448309"/>
    <lineage>
        <taxon>Eukaryota</taxon>
        <taxon>Fungi</taxon>
        <taxon>Dikarya</taxon>
        <taxon>Basidiomycota</taxon>
        <taxon>Agaricomycotina</taxon>
        <taxon>Agaricomycetes</taxon>
        <taxon>Cantharellales</taxon>
        <taxon>Hydnaceae</taxon>
        <taxon>Hydnum</taxon>
    </lineage>
</organism>
<dbReference type="Proteomes" id="UP000886523">
    <property type="component" value="Unassembled WGS sequence"/>
</dbReference>
<keyword evidence="3" id="KW-1185">Reference proteome</keyword>
<accession>A0A9P6AW03</accession>
<dbReference type="PROSITE" id="PS50097">
    <property type="entry name" value="BTB"/>
    <property type="match status" value="1"/>
</dbReference>
<sequence>MATATTARRHGKFYFDEPETLIFEEDILFRPHIFLLRRYSEFFRDMLSLGSEKQLEGSSDSAPIVLADVHLADGDYPEITIEEFELALSLMYPESKSSAEWCKVLDVAKRWQSPLLRDAAIAHLAKSDLHVSMRLSISAKYDVPEWLPDILPELCLQRSFPSDDIAFLPPSLIVPFFAARELFRNQLVYRVYVIISANHYYTQEDPTIPPSPRRFEYSSSAARIVNAAARRCYRLVKTMVERWLESAASTK</sequence>
<name>A0A9P6AW03_9AGAM</name>
<dbReference type="OrthoDB" id="3193844at2759"/>
<dbReference type="Gene3D" id="3.30.710.10">
    <property type="entry name" value="Potassium Channel Kv1.1, Chain A"/>
    <property type="match status" value="1"/>
</dbReference>
<proteinExistence type="predicted"/>
<evidence type="ECO:0000259" key="1">
    <source>
        <dbReference type="PROSITE" id="PS50097"/>
    </source>
</evidence>
<dbReference type="AlphaFoldDB" id="A0A9P6AW03"/>
<dbReference type="EMBL" id="MU128995">
    <property type="protein sequence ID" value="KAF9511846.1"/>
    <property type="molecule type" value="Genomic_DNA"/>
</dbReference>
<reference evidence="2" key="1">
    <citation type="journal article" date="2020" name="Nat. Commun.">
        <title>Large-scale genome sequencing of mycorrhizal fungi provides insights into the early evolution of symbiotic traits.</title>
        <authorList>
            <person name="Miyauchi S."/>
            <person name="Kiss E."/>
            <person name="Kuo A."/>
            <person name="Drula E."/>
            <person name="Kohler A."/>
            <person name="Sanchez-Garcia M."/>
            <person name="Morin E."/>
            <person name="Andreopoulos B."/>
            <person name="Barry K.W."/>
            <person name="Bonito G."/>
            <person name="Buee M."/>
            <person name="Carver A."/>
            <person name="Chen C."/>
            <person name="Cichocki N."/>
            <person name="Clum A."/>
            <person name="Culley D."/>
            <person name="Crous P.W."/>
            <person name="Fauchery L."/>
            <person name="Girlanda M."/>
            <person name="Hayes R.D."/>
            <person name="Keri Z."/>
            <person name="LaButti K."/>
            <person name="Lipzen A."/>
            <person name="Lombard V."/>
            <person name="Magnuson J."/>
            <person name="Maillard F."/>
            <person name="Murat C."/>
            <person name="Nolan M."/>
            <person name="Ohm R.A."/>
            <person name="Pangilinan J."/>
            <person name="Pereira M.F."/>
            <person name="Perotto S."/>
            <person name="Peter M."/>
            <person name="Pfister S."/>
            <person name="Riley R."/>
            <person name="Sitrit Y."/>
            <person name="Stielow J.B."/>
            <person name="Szollosi G."/>
            <person name="Zifcakova L."/>
            <person name="Stursova M."/>
            <person name="Spatafora J.W."/>
            <person name="Tedersoo L."/>
            <person name="Vaario L.M."/>
            <person name="Yamada A."/>
            <person name="Yan M."/>
            <person name="Wang P."/>
            <person name="Xu J."/>
            <person name="Bruns T."/>
            <person name="Baldrian P."/>
            <person name="Vilgalys R."/>
            <person name="Dunand C."/>
            <person name="Henrissat B."/>
            <person name="Grigoriev I.V."/>
            <person name="Hibbett D."/>
            <person name="Nagy L.G."/>
            <person name="Martin F.M."/>
        </authorList>
    </citation>
    <scope>NUCLEOTIDE SEQUENCE</scope>
    <source>
        <strain evidence="2">UP504</strain>
    </source>
</reference>
<feature type="domain" description="BTB" evidence="1">
    <location>
        <begin position="17"/>
        <end position="100"/>
    </location>
</feature>
<dbReference type="InterPro" id="IPR000210">
    <property type="entry name" value="BTB/POZ_dom"/>
</dbReference>
<protein>
    <recommendedName>
        <fullName evidence="1">BTB domain-containing protein</fullName>
    </recommendedName>
</protein>
<comment type="caution">
    <text evidence="2">The sequence shown here is derived from an EMBL/GenBank/DDBJ whole genome shotgun (WGS) entry which is preliminary data.</text>
</comment>
<gene>
    <name evidence="2" type="ORF">BS47DRAFT_1486655</name>
</gene>
<evidence type="ECO:0000313" key="2">
    <source>
        <dbReference type="EMBL" id="KAF9511846.1"/>
    </source>
</evidence>